<sequence length="117" mass="13334">MASSATKRNYLDYYIKYGFTFINPDSDEIPQCVVCYKTLSNDAIRPTRLERHLASNHPEFVDKPITYFSTKLSSLKRMKLDDSGDFRRDSAGILEASYEIPLLIARGKKNTASANPY</sequence>
<dbReference type="Proteomes" id="UP001165289">
    <property type="component" value="Unassembled WGS sequence"/>
</dbReference>
<accession>A0AAV7JRD0</accession>
<dbReference type="PANTHER" id="PTHR45913:SF22">
    <property type="entry name" value="SCAN BOX DOMAIN-CONTAINING PROTEIN"/>
    <property type="match status" value="1"/>
</dbReference>
<proteinExistence type="predicted"/>
<evidence type="ECO:0008006" key="3">
    <source>
        <dbReference type="Google" id="ProtNLM"/>
    </source>
</evidence>
<dbReference type="AlphaFoldDB" id="A0AAV7JRD0"/>
<name>A0AAV7JRD0_9METZ</name>
<organism evidence="1 2">
    <name type="scientific">Oopsacas minuta</name>
    <dbReference type="NCBI Taxonomy" id="111878"/>
    <lineage>
        <taxon>Eukaryota</taxon>
        <taxon>Metazoa</taxon>
        <taxon>Porifera</taxon>
        <taxon>Hexactinellida</taxon>
        <taxon>Hexasterophora</taxon>
        <taxon>Lyssacinosida</taxon>
        <taxon>Leucopsacidae</taxon>
        <taxon>Oopsacas</taxon>
    </lineage>
</organism>
<evidence type="ECO:0000313" key="2">
    <source>
        <dbReference type="Proteomes" id="UP001165289"/>
    </source>
</evidence>
<protein>
    <recommendedName>
        <fullName evidence="3">BED-type domain-containing protein</fullName>
    </recommendedName>
</protein>
<dbReference type="PANTHER" id="PTHR45913">
    <property type="entry name" value="EPM2A-INTERACTING PROTEIN 1"/>
    <property type="match status" value="1"/>
</dbReference>
<gene>
    <name evidence="1" type="ORF">LOD99_5445</name>
</gene>
<reference evidence="1 2" key="1">
    <citation type="journal article" date="2023" name="BMC Biol.">
        <title>The compact genome of the sponge Oopsacas minuta (Hexactinellida) is lacking key metazoan core genes.</title>
        <authorList>
            <person name="Santini S."/>
            <person name="Schenkelaars Q."/>
            <person name="Jourda C."/>
            <person name="Duchesne M."/>
            <person name="Belahbib H."/>
            <person name="Rocher C."/>
            <person name="Selva M."/>
            <person name="Riesgo A."/>
            <person name="Vervoort M."/>
            <person name="Leys S.P."/>
            <person name="Kodjabachian L."/>
            <person name="Le Bivic A."/>
            <person name="Borchiellini C."/>
            <person name="Claverie J.M."/>
            <person name="Renard E."/>
        </authorList>
    </citation>
    <scope>NUCLEOTIDE SEQUENCE [LARGE SCALE GENOMIC DNA]</scope>
    <source>
        <strain evidence="1">SPO-2</strain>
    </source>
</reference>
<evidence type="ECO:0000313" key="1">
    <source>
        <dbReference type="EMBL" id="KAI6651297.1"/>
    </source>
</evidence>
<keyword evidence="2" id="KW-1185">Reference proteome</keyword>
<comment type="caution">
    <text evidence="1">The sequence shown here is derived from an EMBL/GenBank/DDBJ whole genome shotgun (WGS) entry which is preliminary data.</text>
</comment>
<dbReference type="EMBL" id="JAKMXF010000306">
    <property type="protein sequence ID" value="KAI6651297.1"/>
    <property type="molecule type" value="Genomic_DNA"/>
</dbReference>